<dbReference type="EMBL" id="SRRT01000005">
    <property type="protein sequence ID" value="TGN75736.1"/>
    <property type="molecule type" value="Genomic_DNA"/>
</dbReference>
<evidence type="ECO:0000259" key="1">
    <source>
        <dbReference type="PROSITE" id="PS51462"/>
    </source>
</evidence>
<dbReference type="Proteomes" id="UP000298159">
    <property type="component" value="Unassembled WGS sequence"/>
</dbReference>
<evidence type="ECO:0000313" key="3">
    <source>
        <dbReference type="Proteomes" id="UP000298159"/>
    </source>
</evidence>
<organism evidence="2 3">
    <name type="scientific">Streptomyces bauhiniae</name>
    <dbReference type="NCBI Taxonomy" id="2340725"/>
    <lineage>
        <taxon>Bacteria</taxon>
        <taxon>Bacillati</taxon>
        <taxon>Actinomycetota</taxon>
        <taxon>Actinomycetes</taxon>
        <taxon>Kitasatosporales</taxon>
        <taxon>Streptomycetaceae</taxon>
        <taxon>Streptomyces</taxon>
    </lineage>
</organism>
<dbReference type="PROSITE" id="PS51462">
    <property type="entry name" value="NUDIX"/>
    <property type="match status" value="1"/>
</dbReference>
<reference evidence="2 3" key="1">
    <citation type="submission" date="2019-04" db="EMBL/GenBank/DDBJ databases">
        <title>Streptomyces sp. nov. Bv016 isolated from bark of Buahinia variegata.</title>
        <authorList>
            <person name="Kanchanasin P."/>
            <person name="Tanasupawat S."/>
            <person name="Yuki M."/>
            <person name="Kudo T."/>
        </authorList>
    </citation>
    <scope>NUCLEOTIDE SEQUENCE [LARGE SCALE GENOMIC DNA]</scope>
    <source>
        <strain evidence="2 3">Bv016</strain>
    </source>
</reference>
<proteinExistence type="predicted"/>
<comment type="caution">
    <text evidence="2">The sequence shown here is derived from an EMBL/GenBank/DDBJ whole genome shotgun (WGS) entry which is preliminary data.</text>
</comment>
<keyword evidence="3" id="KW-1185">Reference proteome</keyword>
<gene>
    <name evidence="2" type="ORF">E5083_19000</name>
</gene>
<dbReference type="AlphaFoldDB" id="A0A4Z1D1W2"/>
<keyword evidence="2" id="KW-0378">Hydrolase</keyword>
<dbReference type="RefSeq" id="WP_135786887.1">
    <property type="nucleotide sequence ID" value="NZ_SRRT01000005.1"/>
</dbReference>
<feature type="domain" description="Nudix hydrolase" evidence="1">
    <location>
        <begin position="83"/>
        <end position="232"/>
    </location>
</feature>
<name>A0A4Z1D1W2_9ACTN</name>
<accession>A0A4Z1D1W2</accession>
<dbReference type="InterPro" id="IPR015797">
    <property type="entry name" value="NUDIX_hydrolase-like_dom_sf"/>
</dbReference>
<protein>
    <submittedName>
        <fullName evidence="2">NUDIX hydrolase</fullName>
    </submittedName>
</protein>
<dbReference type="GeneID" id="95449689"/>
<dbReference type="Gene3D" id="3.90.79.10">
    <property type="entry name" value="Nucleoside Triphosphate Pyrophosphohydrolase"/>
    <property type="match status" value="1"/>
</dbReference>
<dbReference type="SUPFAM" id="SSF55811">
    <property type="entry name" value="Nudix"/>
    <property type="match status" value="1"/>
</dbReference>
<dbReference type="GO" id="GO:0016787">
    <property type="term" value="F:hydrolase activity"/>
    <property type="evidence" value="ECO:0007669"/>
    <property type="project" value="UniProtKB-KW"/>
</dbReference>
<sequence>MTAELWDVSRLRFEETTPPALTAAQRTTMDHRWAAAVRANPTLFDGPVAALAGFQRDDTNGLLVSWTRLTYRYRALRGLPDAPAVAALFVAVLQPSDDGRLLVGRMSPSTSAPGRWQPPGGTLEPPGDGAALDLGLLRVHAARELAEETGSDTPADALVPGPVVLGARGSLGFLFTAPPRPARELRERHAELARAEIASGVDPEFDRVELIGSPAELRALSGPLASYLELAAGRFFGA</sequence>
<dbReference type="InterPro" id="IPR000086">
    <property type="entry name" value="NUDIX_hydrolase_dom"/>
</dbReference>
<evidence type="ECO:0000313" key="2">
    <source>
        <dbReference type="EMBL" id="TGN75736.1"/>
    </source>
</evidence>